<proteinExistence type="predicted"/>
<name>A0A1B2EYX0_9HYPH</name>
<evidence type="ECO:0008006" key="2">
    <source>
        <dbReference type="Google" id="ProtNLM"/>
    </source>
</evidence>
<organism evidence="1">
    <name type="scientific">Microvirga ossetica</name>
    <dbReference type="NCBI Taxonomy" id="1882682"/>
    <lineage>
        <taxon>Bacteria</taxon>
        <taxon>Pseudomonadati</taxon>
        <taxon>Pseudomonadota</taxon>
        <taxon>Alphaproteobacteria</taxon>
        <taxon>Hyphomicrobiales</taxon>
        <taxon>Methylobacteriaceae</taxon>
        <taxon>Microvirga</taxon>
    </lineage>
</organism>
<keyword evidence="1" id="KW-0614">Plasmid</keyword>
<dbReference type="Gene3D" id="3.60.21.10">
    <property type="match status" value="1"/>
</dbReference>
<protein>
    <recommendedName>
        <fullName evidence="2">DNA repair exonuclease</fullName>
    </recommendedName>
</protein>
<geneLocation type="plasmid" evidence="1">
    <name>unnamed4</name>
</geneLocation>
<dbReference type="EMBL" id="CP016620">
    <property type="protein sequence ID" value="ANY85132.1"/>
    <property type="molecule type" value="Genomic_DNA"/>
</dbReference>
<dbReference type="OrthoDB" id="9773856at2"/>
<gene>
    <name evidence="1" type="ORF">BB934_43840</name>
</gene>
<evidence type="ECO:0000313" key="1">
    <source>
        <dbReference type="EMBL" id="ANY85132.1"/>
    </source>
</evidence>
<reference evidence="1" key="1">
    <citation type="submission" date="2016-07" db="EMBL/GenBank/DDBJ databases">
        <title>Microvirga ossetica sp. nov. a new species of rhizobia isolated from root nodules of the legume species Vicia alpestris Steven originated from North Ossetia region in the Caucasus.</title>
        <authorList>
            <person name="Safronova V.I."/>
            <person name="Kuznetsova I.G."/>
            <person name="Sazanova A.L."/>
            <person name="Belimov A."/>
            <person name="Andronov E."/>
            <person name="Osledkin Y.S."/>
            <person name="Onishchuk O.P."/>
            <person name="Kurchak O.N."/>
            <person name="Shaposhnikov A.I."/>
            <person name="Willems A."/>
            <person name="Tikhonovich I.A."/>
        </authorList>
    </citation>
    <scope>NUCLEOTIDE SEQUENCE [LARGE SCALE GENOMIC DNA]</scope>
    <source>
        <strain evidence="1">V5/3M</strain>
        <plasmid evidence="1">unnamed4</plasmid>
    </source>
</reference>
<dbReference type="RefSeq" id="WP_099515933.1">
    <property type="nucleotide sequence ID" value="NZ_CP016620.1"/>
</dbReference>
<sequence>MRFIHAADLHLDSPLSGLRERAGEQAEKLIGATRRAFEKLADFAVDERVDRLRRKFAAEARR</sequence>
<dbReference type="AlphaFoldDB" id="A0A1B2EYX0"/>
<dbReference type="SUPFAM" id="SSF56300">
    <property type="entry name" value="Metallo-dependent phosphatases"/>
    <property type="match status" value="1"/>
</dbReference>
<accession>A0A1B2EYX0</accession>
<dbReference type="KEGG" id="moc:BB934_43840"/>
<dbReference type="InterPro" id="IPR029052">
    <property type="entry name" value="Metallo-depent_PP-like"/>
</dbReference>